<dbReference type="InterPro" id="IPR047272">
    <property type="entry name" value="S49_SppA_C"/>
</dbReference>
<protein>
    <submittedName>
        <fullName evidence="7">Peptidase</fullName>
    </submittedName>
</protein>
<dbReference type="KEGG" id="tcm:HL41_06675"/>
<proteinExistence type="inferred from homology"/>
<evidence type="ECO:0000256" key="5">
    <source>
        <dbReference type="SAM" id="Phobius"/>
    </source>
</evidence>
<feature type="transmembrane region" description="Helical" evidence="5">
    <location>
        <begin position="6"/>
        <end position="31"/>
    </location>
</feature>
<accession>A0A075WVC5</accession>
<evidence type="ECO:0000256" key="2">
    <source>
        <dbReference type="ARBA" id="ARBA00022670"/>
    </source>
</evidence>
<dbReference type="Gene3D" id="3.90.226.10">
    <property type="entry name" value="2-enoyl-CoA Hydratase, Chain A, domain 1"/>
    <property type="match status" value="1"/>
</dbReference>
<evidence type="ECO:0000313" key="7">
    <source>
        <dbReference type="EMBL" id="AIH04423.1"/>
    </source>
</evidence>
<dbReference type="CDD" id="cd07023">
    <property type="entry name" value="S49_Sppa_N_C"/>
    <property type="match status" value="1"/>
</dbReference>
<feature type="domain" description="Peptidase S49" evidence="6">
    <location>
        <begin position="97"/>
        <end position="248"/>
    </location>
</feature>
<keyword evidence="5" id="KW-0812">Transmembrane</keyword>
<dbReference type="STRING" id="289377.HL41_06675"/>
<dbReference type="SUPFAM" id="SSF52096">
    <property type="entry name" value="ClpP/crotonase"/>
    <property type="match status" value="1"/>
</dbReference>
<dbReference type="InterPro" id="IPR001907">
    <property type="entry name" value="ClpP"/>
</dbReference>
<keyword evidence="2" id="KW-0645">Protease</keyword>
<dbReference type="RefSeq" id="WP_038062691.1">
    <property type="nucleotide sequence ID" value="NZ_CP008796.1"/>
</dbReference>
<dbReference type="Pfam" id="PF01343">
    <property type="entry name" value="Peptidase_S49"/>
    <property type="match status" value="1"/>
</dbReference>
<dbReference type="Proteomes" id="UP000028481">
    <property type="component" value="Chromosome"/>
</dbReference>
<reference evidence="7 8" key="1">
    <citation type="journal article" date="2015" name="Genome Announc.">
        <title>Genome Sequence of a Sulfate-Reducing Thermophilic Bacterium, Thermodesulfobacterium commune DSM 2178T (Phylum Thermodesulfobacteria).</title>
        <authorList>
            <person name="Bhatnagar S."/>
            <person name="Badger J.H."/>
            <person name="Madupu R."/>
            <person name="Khouri H.M."/>
            <person name="O'Connor E.M."/>
            <person name="Robb F.T."/>
            <person name="Ward N.L."/>
            <person name="Eisen J.A."/>
        </authorList>
    </citation>
    <scope>NUCLEOTIDE SEQUENCE [LARGE SCALE GENOMIC DNA]</scope>
    <source>
        <strain evidence="7 8">DSM 2178</strain>
    </source>
</reference>
<comment type="similarity">
    <text evidence="1">Belongs to the peptidase S49 family.</text>
</comment>
<gene>
    <name evidence="7" type="ORF">HL41_06675</name>
</gene>
<organism evidence="7 8">
    <name type="scientific">Thermodesulfobacterium commune DSM 2178</name>
    <dbReference type="NCBI Taxonomy" id="289377"/>
    <lineage>
        <taxon>Bacteria</taxon>
        <taxon>Pseudomonadati</taxon>
        <taxon>Thermodesulfobacteriota</taxon>
        <taxon>Thermodesulfobacteria</taxon>
        <taxon>Thermodesulfobacteriales</taxon>
        <taxon>Thermodesulfobacteriaceae</taxon>
        <taxon>Thermodesulfobacterium</taxon>
    </lineage>
</organism>
<dbReference type="AlphaFoldDB" id="A0A075WVC5"/>
<dbReference type="PRINTS" id="PR00127">
    <property type="entry name" value="CLPPROTEASEP"/>
</dbReference>
<keyword evidence="3" id="KW-0378">Hydrolase</keyword>
<dbReference type="EMBL" id="CP008796">
    <property type="protein sequence ID" value="AIH04423.1"/>
    <property type="molecule type" value="Genomic_DNA"/>
</dbReference>
<keyword evidence="8" id="KW-1185">Reference proteome</keyword>
<dbReference type="InterPro" id="IPR004635">
    <property type="entry name" value="Pept_S49_SppA"/>
</dbReference>
<keyword evidence="5" id="KW-1133">Transmembrane helix</keyword>
<dbReference type="GO" id="GO:0004252">
    <property type="term" value="F:serine-type endopeptidase activity"/>
    <property type="evidence" value="ECO:0007669"/>
    <property type="project" value="InterPro"/>
</dbReference>
<dbReference type="GO" id="GO:0004176">
    <property type="term" value="F:ATP-dependent peptidase activity"/>
    <property type="evidence" value="ECO:0007669"/>
    <property type="project" value="InterPro"/>
</dbReference>
<dbReference type="PaxDb" id="289377-HL41_06675"/>
<dbReference type="GO" id="GO:0006508">
    <property type="term" value="P:proteolysis"/>
    <property type="evidence" value="ECO:0007669"/>
    <property type="project" value="UniProtKB-KW"/>
</dbReference>
<evidence type="ECO:0000259" key="6">
    <source>
        <dbReference type="Pfam" id="PF01343"/>
    </source>
</evidence>
<keyword evidence="4" id="KW-0720">Serine protease</keyword>
<dbReference type="Gene3D" id="6.20.330.10">
    <property type="match status" value="1"/>
</dbReference>
<name>A0A075WVC5_9BACT</name>
<dbReference type="PANTHER" id="PTHR42987">
    <property type="entry name" value="PEPTIDASE S49"/>
    <property type="match status" value="1"/>
</dbReference>
<dbReference type="InterPro" id="IPR002142">
    <property type="entry name" value="Peptidase_S49"/>
</dbReference>
<keyword evidence="5" id="KW-0472">Membrane</keyword>
<evidence type="ECO:0000256" key="3">
    <source>
        <dbReference type="ARBA" id="ARBA00022801"/>
    </source>
</evidence>
<dbReference type="InterPro" id="IPR029045">
    <property type="entry name" value="ClpP/crotonase-like_dom_sf"/>
</dbReference>
<dbReference type="eggNOG" id="COG0616">
    <property type="taxonomic scope" value="Bacteria"/>
</dbReference>
<evidence type="ECO:0000256" key="4">
    <source>
        <dbReference type="ARBA" id="ARBA00022825"/>
    </source>
</evidence>
<evidence type="ECO:0000256" key="1">
    <source>
        <dbReference type="ARBA" id="ARBA00008683"/>
    </source>
</evidence>
<evidence type="ECO:0000313" key="8">
    <source>
        <dbReference type="Proteomes" id="UP000028481"/>
    </source>
</evidence>
<dbReference type="NCBIfam" id="TIGR00706">
    <property type="entry name" value="SppA_dom"/>
    <property type="match status" value="1"/>
</dbReference>
<sequence length="287" mass="32047">MRRPWLVYGLAFVGGLVVFLFVLSFILSFLIKLKDIDFGKPQIGVLEIKGVIADPEELLRAIKFLKEKESIRGVVVRIDSPGGSVGASQEIFEELKKLRTIKPVVVSMGNIAASGGFYVSLGGNQTFALPGTLTGSIGVVLQVPNLEKLLKKLGVEAEVIKSGEYKDTGSFYRPLSPKEKVYLQEKIKVIHEQFIKAIAKERKLPEAKVRELADGRIFTGEEALKLGLIDKLGGFWDAVEEVKRLAQIKEAKLIYLPEKKVSFWKLLEEKASGLAESFYLKPWFFPY</sequence>
<dbReference type="OrthoDB" id="9764363at2"/>
<dbReference type="HOGENOM" id="CLU_046540_0_3_0"/>
<dbReference type="PANTHER" id="PTHR42987:SF7">
    <property type="entry name" value="SIGNAL PEPTIDE PEPTIDASE SPPA-RELATED"/>
    <property type="match status" value="1"/>
</dbReference>